<accession>A0AAD7NQ65</accession>
<name>A0AAD7NQ65_9AGAR</name>
<organism evidence="1 2">
    <name type="scientific">Mycena maculata</name>
    <dbReference type="NCBI Taxonomy" id="230809"/>
    <lineage>
        <taxon>Eukaryota</taxon>
        <taxon>Fungi</taxon>
        <taxon>Dikarya</taxon>
        <taxon>Basidiomycota</taxon>
        <taxon>Agaricomycotina</taxon>
        <taxon>Agaricomycetes</taxon>
        <taxon>Agaricomycetidae</taxon>
        <taxon>Agaricales</taxon>
        <taxon>Marasmiineae</taxon>
        <taxon>Mycenaceae</taxon>
        <taxon>Mycena</taxon>
    </lineage>
</organism>
<reference evidence="1" key="1">
    <citation type="submission" date="2023-03" db="EMBL/GenBank/DDBJ databases">
        <title>Massive genome expansion in bonnet fungi (Mycena s.s.) driven by repeated elements and novel gene families across ecological guilds.</title>
        <authorList>
            <consortium name="Lawrence Berkeley National Laboratory"/>
            <person name="Harder C.B."/>
            <person name="Miyauchi S."/>
            <person name="Viragh M."/>
            <person name="Kuo A."/>
            <person name="Thoen E."/>
            <person name="Andreopoulos B."/>
            <person name="Lu D."/>
            <person name="Skrede I."/>
            <person name="Drula E."/>
            <person name="Henrissat B."/>
            <person name="Morin E."/>
            <person name="Kohler A."/>
            <person name="Barry K."/>
            <person name="LaButti K."/>
            <person name="Morin E."/>
            <person name="Salamov A."/>
            <person name="Lipzen A."/>
            <person name="Mereny Z."/>
            <person name="Hegedus B."/>
            <person name="Baldrian P."/>
            <person name="Stursova M."/>
            <person name="Weitz H."/>
            <person name="Taylor A."/>
            <person name="Grigoriev I.V."/>
            <person name="Nagy L.G."/>
            <person name="Martin F."/>
            <person name="Kauserud H."/>
        </authorList>
    </citation>
    <scope>NUCLEOTIDE SEQUENCE</scope>
    <source>
        <strain evidence="1">CBHHK188m</strain>
    </source>
</reference>
<dbReference type="AlphaFoldDB" id="A0AAD7NQ65"/>
<dbReference type="Proteomes" id="UP001215280">
    <property type="component" value="Unassembled WGS sequence"/>
</dbReference>
<gene>
    <name evidence="1" type="ORF">DFH07DRAFT_938062</name>
</gene>
<evidence type="ECO:0000313" key="2">
    <source>
        <dbReference type="Proteomes" id="UP001215280"/>
    </source>
</evidence>
<evidence type="ECO:0000313" key="1">
    <source>
        <dbReference type="EMBL" id="KAJ7770891.1"/>
    </source>
</evidence>
<comment type="caution">
    <text evidence="1">The sequence shown here is derived from an EMBL/GenBank/DDBJ whole genome shotgun (WGS) entry which is preliminary data.</text>
</comment>
<dbReference type="EMBL" id="JARJLG010000023">
    <property type="protein sequence ID" value="KAJ7770891.1"/>
    <property type="molecule type" value="Genomic_DNA"/>
</dbReference>
<protein>
    <submittedName>
        <fullName evidence="1">Uncharacterized protein</fullName>
    </submittedName>
</protein>
<keyword evidence="2" id="KW-1185">Reference proteome</keyword>
<proteinExistence type="predicted"/>
<sequence>MSICIAPPLLSSYTQTQDFVTHAPANARKPRPVGIIFDESFVIAQNPVIHSYGVSADFDPCPISSMSEVFRSSQSSDDTTKSTTVAGFGRKRHSVLPTVPGSSEDVNKSTIVGFGRRRHHHRHSIAVAPSYLIAQADRKLMNRRSLPNPVLADPQRKRVSLDLSGMQPPVFTASTARVLGAARRVSQDILGASRQPPKPLLLAQQVQARESIPGRVRRRLVSQIRSVASSRPVQLLVSHFLSEPRLKPLKMGRALRRSEEHMYVGGNFEENRIPPSLITCLIVRFIDFYDPTANANELYDDLKPNAAGPTVDIFGTRLLAQDRHPRTFF</sequence>